<evidence type="ECO:0000313" key="3">
    <source>
        <dbReference type="Proteomes" id="UP000005845"/>
    </source>
</evidence>
<dbReference type="PROSITE" id="PS51819">
    <property type="entry name" value="VOC"/>
    <property type="match status" value="1"/>
</dbReference>
<protein>
    <recommendedName>
        <fullName evidence="1">VOC domain-containing protein</fullName>
    </recommendedName>
</protein>
<proteinExistence type="predicted"/>
<dbReference type="EMBL" id="BAFC01000009">
    <property type="protein sequence ID" value="GAB37510.1"/>
    <property type="molecule type" value="Genomic_DNA"/>
</dbReference>
<dbReference type="eggNOG" id="COG0346">
    <property type="taxonomic scope" value="Bacteria"/>
</dbReference>
<dbReference type="SUPFAM" id="SSF54593">
    <property type="entry name" value="Glyoxalase/Bleomycin resistance protein/Dihydroxybiphenyl dioxygenase"/>
    <property type="match status" value="1"/>
</dbReference>
<dbReference type="InterPro" id="IPR004360">
    <property type="entry name" value="Glyas_Fos-R_dOase_dom"/>
</dbReference>
<name>H5TVK2_9ACTN</name>
<reference evidence="2 3" key="1">
    <citation type="submission" date="2012-02" db="EMBL/GenBank/DDBJ databases">
        <title>Whole genome shotgun sequence of Gordonia sputi NBRC 100414.</title>
        <authorList>
            <person name="Yoshida I."/>
            <person name="Hosoyama A."/>
            <person name="Tsuchikane K."/>
            <person name="Katsumata H."/>
            <person name="Yamazaki S."/>
            <person name="Fujita N."/>
        </authorList>
    </citation>
    <scope>NUCLEOTIDE SEQUENCE [LARGE SCALE GENOMIC DNA]</scope>
    <source>
        <strain evidence="2 3">NBRC 100414</strain>
    </source>
</reference>
<organism evidence="2 3">
    <name type="scientific">Gordonia sputi NBRC 100414</name>
    <dbReference type="NCBI Taxonomy" id="1089453"/>
    <lineage>
        <taxon>Bacteria</taxon>
        <taxon>Bacillati</taxon>
        <taxon>Actinomycetota</taxon>
        <taxon>Actinomycetes</taxon>
        <taxon>Mycobacteriales</taxon>
        <taxon>Gordoniaceae</taxon>
        <taxon>Gordonia</taxon>
    </lineage>
</organism>
<dbReference type="Pfam" id="PF00903">
    <property type="entry name" value="Glyoxalase"/>
    <property type="match status" value="1"/>
</dbReference>
<sequence>MAGVRLVGNRVDTEDMEILSSRILLRSRDPEALQHFYRHKLHLAIAREYPGGLVFHAGNGLIEVPGHMSTDLPDGHANGAALWIQVRDVAATQRELSALGVHIRREALTEPWGLIEMHVVDPDGRTLILVEVPADHPLRLDNR</sequence>
<dbReference type="Proteomes" id="UP000005845">
    <property type="component" value="Unassembled WGS sequence"/>
</dbReference>
<evidence type="ECO:0000259" key="1">
    <source>
        <dbReference type="PROSITE" id="PS51819"/>
    </source>
</evidence>
<gene>
    <name evidence="2" type="ORF">GOSPT_009_00130</name>
</gene>
<dbReference type="InterPro" id="IPR037523">
    <property type="entry name" value="VOC_core"/>
</dbReference>
<dbReference type="Gene3D" id="3.10.180.10">
    <property type="entry name" value="2,3-Dihydroxybiphenyl 1,2-Dioxygenase, domain 1"/>
    <property type="match status" value="1"/>
</dbReference>
<evidence type="ECO:0000313" key="2">
    <source>
        <dbReference type="EMBL" id="GAB37510.1"/>
    </source>
</evidence>
<keyword evidence="3" id="KW-1185">Reference proteome</keyword>
<comment type="caution">
    <text evidence="2">The sequence shown here is derived from an EMBL/GenBank/DDBJ whole genome shotgun (WGS) entry which is preliminary data.</text>
</comment>
<accession>H5TVK2</accession>
<dbReference type="InterPro" id="IPR029068">
    <property type="entry name" value="Glyas_Bleomycin-R_OHBP_Dase"/>
</dbReference>
<feature type="domain" description="VOC" evidence="1">
    <location>
        <begin position="17"/>
        <end position="132"/>
    </location>
</feature>
<dbReference type="AlphaFoldDB" id="H5TVK2"/>